<keyword evidence="3" id="KW-1185">Reference proteome</keyword>
<evidence type="ECO:0000313" key="3">
    <source>
        <dbReference type="Proteomes" id="UP000053244"/>
    </source>
</evidence>
<dbReference type="Proteomes" id="UP000053244">
    <property type="component" value="Unassembled WGS sequence"/>
</dbReference>
<feature type="compositionally biased region" description="Polar residues" evidence="1">
    <location>
        <begin position="33"/>
        <end position="49"/>
    </location>
</feature>
<sequence length="252" mass="26281">MANVEDRYRKWGWGLGIATVTAVTSFGVASWQANAAPSTPSTPGATSAAKTAEQPRVSDPSRVPEAAAGTGSDPLTGSEVDKARAIALTPELAANATDVTGKAGPEYLAADLDTDGTGREAELYFYDYKTGKLHKQVVDLATGKLARSFAATGMQPPASEQEAKVALDLLIADPLSADFKTAYQKATGEQLTGTDGLVPTAHIYTAKPADRGASQCGTSRCVQLIVKTGDGHFINVTDLIVDLSGRKIARLK</sequence>
<name>A0A101JMR7_9ACTN</name>
<protein>
    <recommendedName>
        <fullName evidence="4">Tat pathway signal sequence domain protein</fullName>
    </recommendedName>
</protein>
<dbReference type="EMBL" id="LLZH01000277">
    <property type="protein sequence ID" value="KUL29597.1"/>
    <property type="molecule type" value="Genomic_DNA"/>
</dbReference>
<comment type="caution">
    <text evidence="2">The sequence shown here is derived from an EMBL/GenBank/DDBJ whole genome shotgun (WGS) entry which is preliminary data.</text>
</comment>
<evidence type="ECO:0000313" key="2">
    <source>
        <dbReference type="EMBL" id="KUL29597.1"/>
    </source>
</evidence>
<reference evidence="2 3" key="1">
    <citation type="submission" date="2015-10" db="EMBL/GenBank/DDBJ databases">
        <authorList>
            <person name="Gilbert D.G."/>
        </authorList>
    </citation>
    <scope>NUCLEOTIDE SEQUENCE [LARGE SCALE GENOMIC DNA]</scope>
    <source>
        <strain evidence="2 3">NRRL B-16712</strain>
    </source>
</reference>
<accession>A0A101JMR7</accession>
<gene>
    <name evidence="2" type="ORF">ADL15_27145</name>
</gene>
<evidence type="ECO:0000256" key="1">
    <source>
        <dbReference type="SAM" id="MobiDB-lite"/>
    </source>
</evidence>
<evidence type="ECO:0008006" key="4">
    <source>
        <dbReference type="Google" id="ProtNLM"/>
    </source>
</evidence>
<dbReference type="AlphaFoldDB" id="A0A101JMR7"/>
<proteinExistence type="predicted"/>
<dbReference type="OrthoDB" id="5003040at2"/>
<organism evidence="2 3">
    <name type="scientific">Actinoplanes awajinensis subsp. mycoplanecinus</name>
    <dbReference type="NCBI Taxonomy" id="135947"/>
    <lineage>
        <taxon>Bacteria</taxon>
        <taxon>Bacillati</taxon>
        <taxon>Actinomycetota</taxon>
        <taxon>Actinomycetes</taxon>
        <taxon>Micromonosporales</taxon>
        <taxon>Micromonosporaceae</taxon>
        <taxon>Actinoplanes</taxon>
    </lineage>
</organism>
<feature type="region of interest" description="Disordered" evidence="1">
    <location>
        <begin position="33"/>
        <end position="78"/>
    </location>
</feature>